<dbReference type="RefSeq" id="WP_094998146.1">
    <property type="nucleotide sequence ID" value="NZ_BMJL01000013.1"/>
</dbReference>
<keyword evidence="2" id="KW-1185">Reference proteome</keyword>
<sequence length="65" mass="8118">MVHLNYNNLDDETQERLLSMSKKDIEKRFGEQLRNYAREHFVNYQTLLEEEAIRNLYNYKYIFRI</sequence>
<protein>
    <submittedName>
        <fullName evidence="1">Uncharacterized protein</fullName>
    </submittedName>
</protein>
<reference evidence="1 2" key="1">
    <citation type="submission" date="2017-08" db="EMBL/GenBank/DDBJ databases">
        <title>The complete genome sequence of Maribacter sp. B1, isolated from deep-sea sediment.</title>
        <authorList>
            <person name="Wu Y.-H."/>
            <person name="Cheng H."/>
            <person name="Xu X.-W."/>
        </authorList>
    </citation>
    <scope>NUCLEOTIDE SEQUENCE [LARGE SCALE GENOMIC DNA]</scope>
    <source>
        <strain evidence="1 2">B1</strain>
    </source>
</reference>
<organism evidence="1 2">
    <name type="scientific">Maribacter cobaltidurans</name>
    <dbReference type="NCBI Taxonomy" id="1178778"/>
    <lineage>
        <taxon>Bacteria</taxon>
        <taxon>Pseudomonadati</taxon>
        <taxon>Bacteroidota</taxon>
        <taxon>Flavobacteriia</taxon>
        <taxon>Flavobacteriales</taxon>
        <taxon>Flavobacteriaceae</taxon>
        <taxon>Maribacter</taxon>
    </lineage>
</organism>
<dbReference type="KEGG" id="marb:CJ263_15720"/>
<name>A0A223V819_9FLAO</name>
<accession>A0A223V819</accession>
<dbReference type="AlphaFoldDB" id="A0A223V819"/>
<dbReference type="EMBL" id="CP022957">
    <property type="protein sequence ID" value="ASV31544.1"/>
    <property type="molecule type" value="Genomic_DNA"/>
</dbReference>
<proteinExistence type="predicted"/>
<dbReference type="OrthoDB" id="1448720at2"/>
<dbReference type="Proteomes" id="UP000215244">
    <property type="component" value="Chromosome"/>
</dbReference>
<evidence type="ECO:0000313" key="2">
    <source>
        <dbReference type="Proteomes" id="UP000215244"/>
    </source>
</evidence>
<evidence type="ECO:0000313" key="1">
    <source>
        <dbReference type="EMBL" id="ASV31544.1"/>
    </source>
</evidence>
<gene>
    <name evidence="1" type="ORF">CJ263_15720</name>
</gene>